<feature type="domain" description="Ice-binding protein C-terminal" evidence="2">
    <location>
        <begin position="138"/>
        <end position="162"/>
    </location>
</feature>
<feature type="chain" id="PRO_5046036526" evidence="1">
    <location>
        <begin position="22"/>
        <end position="165"/>
    </location>
</feature>
<sequence length="165" mass="16997">MKKLNFVAAAVLAASSFAASAASYDLGVISHDLANPTQDSFLVKAGAFADTIDFVVDTFGNVSASGNSISLKLNGVTVAAIPDLKLAVWNTSHSTKFAEFAGDDTTVKFDLAAGIYHIDVTGTALRNASYSVALAVTPVPEPTTYALLLAGLGAVGFVARRRKAA</sequence>
<evidence type="ECO:0000259" key="2">
    <source>
        <dbReference type="Pfam" id="PF07589"/>
    </source>
</evidence>
<proteinExistence type="predicted"/>
<dbReference type="Proteomes" id="UP001221189">
    <property type="component" value="Unassembled WGS sequence"/>
</dbReference>
<dbReference type="InterPro" id="IPR013424">
    <property type="entry name" value="Ice-binding_C"/>
</dbReference>
<comment type="caution">
    <text evidence="3">The sequence shown here is derived from an EMBL/GenBank/DDBJ whole genome shotgun (WGS) entry which is preliminary data.</text>
</comment>
<accession>A0ABT5KL93</accession>
<feature type="signal peptide" evidence="1">
    <location>
        <begin position="1"/>
        <end position="21"/>
    </location>
</feature>
<dbReference type="EMBL" id="JAQQXT010000018">
    <property type="protein sequence ID" value="MDC8774167.1"/>
    <property type="molecule type" value="Genomic_DNA"/>
</dbReference>
<dbReference type="NCBIfam" id="NF038126">
    <property type="entry name" value="PEP_CTERM_FxDxF"/>
    <property type="match status" value="1"/>
</dbReference>
<protein>
    <submittedName>
        <fullName evidence="3">FxDxF family PEP-CTERM protein</fullName>
    </submittedName>
</protein>
<dbReference type="RefSeq" id="WP_273602211.1">
    <property type="nucleotide sequence ID" value="NZ_JAQQXT010000018.1"/>
</dbReference>
<keyword evidence="4" id="KW-1185">Reference proteome</keyword>
<keyword evidence="1" id="KW-0732">Signal</keyword>
<evidence type="ECO:0000313" key="3">
    <source>
        <dbReference type="EMBL" id="MDC8774167.1"/>
    </source>
</evidence>
<dbReference type="Pfam" id="PF07589">
    <property type="entry name" value="PEP-CTERM"/>
    <property type="match status" value="1"/>
</dbReference>
<evidence type="ECO:0000256" key="1">
    <source>
        <dbReference type="SAM" id="SignalP"/>
    </source>
</evidence>
<dbReference type="NCBIfam" id="TIGR02595">
    <property type="entry name" value="PEP_CTERM"/>
    <property type="match status" value="1"/>
</dbReference>
<organism evidence="3 4">
    <name type="scientific">Roseateles albus</name>
    <dbReference type="NCBI Taxonomy" id="2987525"/>
    <lineage>
        <taxon>Bacteria</taxon>
        <taxon>Pseudomonadati</taxon>
        <taxon>Pseudomonadota</taxon>
        <taxon>Betaproteobacteria</taxon>
        <taxon>Burkholderiales</taxon>
        <taxon>Sphaerotilaceae</taxon>
        <taxon>Roseateles</taxon>
    </lineage>
</organism>
<evidence type="ECO:0000313" key="4">
    <source>
        <dbReference type="Proteomes" id="UP001221189"/>
    </source>
</evidence>
<name>A0ABT5KL93_9BURK</name>
<reference evidence="3 4" key="1">
    <citation type="submission" date="2022-10" db="EMBL/GenBank/DDBJ databases">
        <title>Paucibacter sp. hw1 Genome sequencing.</title>
        <authorList>
            <person name="Park S."/>
        </authorList>
    </citation>
    <scope>NUCLEOTIDE SEQUENCE [LARGE SCALE GENOMIC DNA]</scope>
    <source>
        <strain evidence="4">hw1</strain>
    </source>
</reference>
<gene>
    <name evidence="3" type="ORF">PRZ03_21610</name>
</gene>